<gene>
    <name evidence="1" type="ORF">NKI27_18800</name>
</gene>
<dbReference type="InterPro" id="IPR013468">
    <property type="entry name" value="CHP02647"/>
</dbReference>
<dbReference type="Proteomes" id="UP001163739">
    <property type="component" value="Chromosome"/>
</dbReference>
<protein>
    <submittedName>
        <fullName evidence="1">TIGR02647 family protein</fullName>
    </submittedName>
</protein>
<dbReference type="EMBL" id="CP100390">
    <property type="protein sequence ID" value="UZE96070.1"/>
    <property type="molecule type" value="Genomic_DNA"/>
</dbReference>
<dbReference type="RefSeq" id="WP_265047555.1">
    <property type="nucleotide sequence ID" value="NZ_CP100390.1"/>
</dbReference>
<evidence type="ECO:0000313" key="2">
    <source>
        <dbReference type="Proteomes" id="UP001163739"/>
    </source>
</evidence>
<sequence length="79" mass="8724">MPFKPELVDELNVLVKFKDSTQEGIKVHKTAAPALIDAAERLFDKGMITQKDGGYLTPRGLVTVEHAHTLHDLLSSNPE</sequence>
<dbReference type="NCBIfam" id="TIGR02647">
    <property type="entry name" value="DNA"/>
    <property type="match status" value="1"/>
</dbReference>
<proteinExistence type="predicted"/>
<evidence type="ECO:0000313" key="1">
    <source>
        <dbReference type="EMBL" id="UZE96070.1"/>
    </source>
</evidence>
<accession>A0ABY6N207</accession>
<keyword evidence="2" id="KW-1185">Reference proteome</keyword>
<name>A0ABY6N207_9ALTE</name>
<reference evidence="1" key="1">
    <citation type="submission" date="2022-06" db="EMBL/GenBank/DDBJ databases">
        <title>Alkalimarinus sp. nov., isolated from gut of a Alitta virens.</title>
        <authorList>
            <person name="Yang A.I."/>
            <person name="Shin N.-R."/>
        </authorList>
    </citation>
    <scope>NUCLEOTIDE SEQUENCE</scope>
    <source>
        <strain evidence="1">A2M4</strain>
    </source>
</reference>
<dbReference type="Pfam" id="PF18918">
    <property type="entry name" value="DUF5669"/>
    <property type="match status" value="1"/>
</dbReference>
<organism evidence="1 2">
    <name type="scientific">Alkalimarinus alittae</name>
    <dbReference type="NCBI Taxonomy" id="2961619"/>
    <lineage>
        <taxon>Bacteria</taxon>
        <taxon>Pseudomonadati</taxon>
        <taxon>Pseudomonadota</taxon>
        <taxon>Gammaproteobacteria</taxon>
        <taxon>Alteromonadales</taxon>
        <taxon>Alteromonadaceae</taxon>
        <taxon>Alkalimarinus</taxon>
    </lineage>
</organism>